<comment type="subcellular location">
    <subcellularLocation>
        <location evidence="10">Cytoplasm</location>
    </subcellularLocation>
    <text evidence="10">Associated with the membrane possibly through PlsY.</text>
</comment>
<dbReference type="PANTHER" id="PTHR30100:SF1">
    <property type="entry name" value="PHOSPHATE ACYLTRANSFERASE"/>
    <property type="match status" value="1"/>
</dbReference>
<name>A0ABY5P5V7_9LACT</name>
<organism evidence="11 12">
    <name type="scientific">Fundicoccus culcitae</name>
    <dbReference type="NCBI Taxonomy" id="2969821"/>
    <lineage>
        <taxon>Bacteria</taxon>
        <taxon>Bacillati</taxon>
        <taxon>Bacillota</taxon>
        <taxon>Bacilli</taxon>
        <taxon>Lactobacillales</taxon>
        <taxon>Aerococcaceae</taxon>
        <taxon>Fundicoccus</taxon>
    </lineage>
</organism>
<comment type="subunit">
    <text evidence="9 10">Homodimer. Probably interacts with PlsY.</text>
</comment>
<dbReference type="InterPro" id="IPR003664">
    <property type="entry name" value="FA_synthesis"/>
</dbReference>
<comment type="catalytic activity">
    <reaction evidence="1 10">
        <text>a fatty acyl-[ACP] + phosphate = an acyl phosphate + holo-[ACP]</text>
        <dbReference type="Rhea" id="RHEA:42292"/>
        <dbReference type="Rhea" id="RHEA-COMP:9685"/>
        <dbReference type="Rhea" id="RHEA-COMP:14125"/>
        <dbReference type="ChEBI" id="CHEBI:43474"/>
        <dbReference type="ChEBI" id="CHEBI:59918"/>
        <dbReference type="ChEBI" id="CHEBI:64479"/>
        <dbReference type="ChEBI" id="CHEBI:138651"/>
        <dbReference type="EC" id="2.3.1.274"/>
    </reaction>
</comment>
<dbReference type="EC" id="2.3.1.274" evidence="8 10"/>
<evidence type="ECO:0000256" key="1">
    <source>
        <dbReference type="ARBA" id="ARBA00001232"/>
    </source>
</evidence>
<evidence type="ECO:0000256" key="2">
    <source>
        <dbReference type="ARBA" id="ARBA00022490"/>
    </source>
</evidence>
<evidence type="ECO:0000256" key="9">
    <source>
        <dbReference type="ARBA" id="ARBA00046608"/>
    </source>
</evidence>
<keyword evidence="12" id="KW-1185">Reference proteome</keyword>
<dbReference type="HAMAP" id="MF_00019">
    <property type="entry name" value="PlsX"/>
    <property type="match status" value="1"/>
</dbReference>
<dbReference type="Gene3D" id="3.40.718.10">
    <property type="entry name" value="Isopropylmalate Dehydrogenase"/>
    <property type="match status" value="1"/>
</dbReference>
<keyword evidence="6 10" id="KW-0594">Phospholipid biosynthesis</keyword>
<evidence type="ECO:0000256" key="8">
    <source>
        <dbReference type="ARBA" id="ARBA00024069"/>
    </source>
</evidence>
<evidence type="ECO:0000256" key="7">
    <source>
        <dbReference type="ARBA" id="ARBA00023264"/>
    </source>
</evidence>
<dbReference type="Pfam" id="PF02504">
    <property type="entry name" value="FA_synthesis"/>
    <property type="match status" value="1"/>
</dbReference>
<accession>A0ABY5P5V7</accession>
<evidence type="ECO:0000256" key="6">
    <source>
        <dbReference type="ARBA" id="ARBA00023209"/>
    </source>
</evidence>
<evidence type="ECO:0000256" key="3">
    <source>
        <dbReference type="ARBA" id="ARBA00022516"/>
    </source>
</evidence>
<dbReference type="EMBL" id="CP102453">
    <property type="protein sequence ID" value="UUX34092.1"/>
    <property type="molecule type" value="Genomic_DNA"/>
</dbReference>
<evidence type="ECO:0000256" key="5">
    <source>
        <dbReference type="ARBA" id="ARBA00023098"/>
    </source>
</evidence>
<dbReference type="SUPFAM" id="SSF53659">
    <property type="entry name" value="Isocitrate/Isopropylmalate dehydrogenase-like"/>
    <property type="match status" value="1"/>
</dbReference>
<proteinExistence type="inferred from homology"/>
<comment type="similarity">
    <text evidence="10">Belongs to the PlsX family.</text>
</comment>
<sequence length="333" mass="35739">MIKIAVDAMGGDNAPQAIVEGVNKAIETFDDIHIQLYGDQEKINQYLKANPRVSVLQTTEVITGEDEPVKAVRRKKDASMVVAAKAVKAGEADALVSAGNTGGLLATGLLVVGRIKNIDRPGLMPILPTFSLEHKHLILMDAGANADTKVENLHQFAILANYYAKKVLNIENPRIGLVNNGTEEGKGNELTKQAYELLKNDTSLNFYGNIEASTILNGLVDIAIVDGFTGNAILKTLEGTARNIFRALKDVLLNSGIKAKLGGLLVKDALGSLRDNFDDTKEGGAVMLGVKAPVIKAHGSSNGEAFYNAIRQARKVVQTDVVNDISNYFESEK</sequence>
<dbReference type="RefSeq" id="WP_313793594.1">
    <property type="nucleotide sequence ID" value="NZ_CP102453.1"/>
</dbReference>
<evidence type="ECO:0000313" key="11">
    <source>
        <dbReference type="EMBL" id="UUX34092.1"/>
    </source>
</evidence>
<evidence type="ECO:0000256" key="10">
    <source>
        <dbReference type="HAMAP-Rule" id="MF_00019"/>
    </source>
</evidence>
<keyword evidence="3 10" id="KW-0444">Lipid biosynthesis</keyword>
<dbReference type="PANTHER" id="PTHR30100">
    <property type="entry name" value="FATTY ACID/PHOSPHOLIPID SYNTHESIS PROTEIN PLSX"/>
    <property type="match status" value="1"/>
</dbReference>
<evidence type="ECO:0000256" key="4">
    <source>
        <dbReference type="ARBA" id="ARBA00022679"/>
    </source>
</evidence>
<dbReference type="PIRSF" id="PIRSF002465">
    <property type="entry name" value="Phsphlp_syn_PlsX"/>
    <property type="match status" value="1"/>
</dbReference>
<reference evidence="11 12" key="1">
    <citation type="submission" date="2022-08" db="EMBL/GenBank/DDBJ databases">
        <title>Aerococcaceae sp. nov isolated from spoiled eye mask.</title>
        <authorList>
            <person name="Zhou G."/>
            <person name="Xie X.-B."/>
            <person name="Shi Q.-S."/>
            <person name="Wang Y.-S."/>
            <person name="Wen X."/>
            <person name="Peng H."/>
            <person name="Yang X.-J."/>
            <person name="Tao H.-B."/>
            <person name="Huang X.-M."/>
        </authorList>
    </citation>
    <scope>NUCLEOTIDE SEQUENCE [LARGE SCALE GENOMIC DNA]</scope>
    <source>
        <strain evidence="12">DM20194951</strain>
    </source>
</reference>
<protein>
    <recommendedName>
        <fullName evidence="8 10">Phosphate acyltransferase</fullName>
        <ecNumber evidence="8 10">2.3.1.274</ecNumber>
    </recommendedName>
    <alternativeName>
        <fullName evidence="10">Acyl-ACP phosphotransacylase</fullName>
    </alternativeName>
    <alternativeName>
        <fullName evidence="10">Acyl-[acyl-carrier-protein]--phosphate acyltransferase</fullName>
    </alternativeName>
    <alternativeName>
        <fullName evidence="10">Phosphate-acyl-ACP acyltransferase</fullName>
    </alternativeName>
</protein>
<evidence type="ECO:0000313" key="12">
    <source>
        <dbReference type="Proteomes" id="UP001315967"/>
    </source>
</evidence>
<keyword evidence="11" id="KW-0012">Acyltransferase</keyword>
<comment type="pathway">
    <text evidence="10">Lipid metabolism; phospholipid metabolism.</text>
</comment>
<dbReference type="NCBIfam" id="TIGR00182">
    <property type="entry name" value="plsX"/>
    <property type="match status" value="1"/>
</dbReference>
<keyword evidence="4 10" id="KW-0808">Transferase</keyword>
<dbReference type="InterPro" id="IPR012281">
    <property type="entry name" value="Phospholipid_synth_PlsX-like"/>
</dbReference>
<gene>
    <name evidence="10 11" type="primary">plsX</name>
    <name evidence="11" type="ORF">NRE15_00010</name>
</gene>
<keyword evidence="2 10" id="KW-0963">Cytoplasm</keyword>
<keyword evidence="7 10" id="KW-1208">Phospholipid metabolism</keyword>
<dbReference type="GO" id="GO:0043811">
    <property type="term" value="F:phosphate:acyl-[acyl carrier protein] acyltransferase activity"/>
    <property type="evidence" value="ECO:0007669"/>
    <property type="project" value="UniProtKB-EC"/>
</dbReference>
<keyword evidence="5 10" id="KW-0443">Lipid metabolism</keyword>
<comment type="function">
    <text evidence="10">Catalyzes the reversible formation of acyl-phosphate (acyl-PO(4)) from acyl-[acyl-carrier-protein] (acyl-ACP). This enzyme utilizes acyl-ACP as fatty acyl donor, but not acyl-CoA.</text>
</comment>
<dbReference type="Proteomes" id="UP001315967">
    <property type="component" value="Chromosome"/>
</dbReference>